<dbReference type="InterPro" id="IPR015424">
    <property type="entry name" value="PyrdxlP-dep_Trfase"/>
</dbReference>
<keyword evidence="3" id="KW-1185">Reference proteome</keyword>
<evidence type="ECO:0000256" key="1">
    <source>
        <dbReference type="ARBA" id="ARBA00022898"/>
    </source>
</evidence>
<sequence length="167" mass="17512">MNVPFYDLRAAHADLRAELDDVHRRVLDSGCFPLGPETEAFEDEFAGHYGARHCVTVGTGLDALTLTAAGIGPGDEVIEPSHTFIATWLSVSATGARPVPVEPGPADVNLDPAGVGAAVTSRTRAVQPVHLYGHPADLAPIEAVAARHGLLVIEDAAQARGRKLPVE</sequence>
<organism evidence="2 3">
    <name type="scientific">Actinoplanes sandaracinus</name>
    <dbReference type="NCBI Taxonomy" id="3045177"/>
    <lineage>
        <taxon>Bacteria</taxon>
        <taxon>Bacillati</taxon>
        <taxon>Actinomycetota</taxon>
        <taxon>Actinomycetes</taxon>
        <taxon>Micromonosporales</taxon>
        <taxon>Micromonosporaceae</taxon>
        <taxon>Actinoplanes</taxon>
    </lineage>
</organism>
<evidence type="ECO:0000313" key="3">
    <source>
        <dbReference type="Proteomes" id="UP001241758"/>
    </source>
</evidence>
<dbReference type="Gene3D" id="3.40.640.10">
    <property type="entry name" value="Type I PLP-dependent aspartate aminotransferase-like (Major domain)"/>
    <property type="match status" value="1"/>
</dbReference>
<dbReference type="PANTHER" id="PTHR30244">
    <property type="entry name" value="TRANSAMINASE"/>
    <property type="match status" value="1"/>
</dbReference>
<evidence type="ECO:0000313" key="2">
    <source>
        <dbReference type="EMBL" id="MDI6103322.1"/>
    </source>
</evidence>
<keyword evidence="2" id="KW-0032">Aminotransferase</keyword>
<dbReference type="Pfam" id="PF01041">
    <property type="entry name" value="DegT_DnrJ_EryC1"/>
    <property type="match status" value="1"/>
</dbReference>
<dbReference type="InterPro" id="IPR015421">
    <property type="entry name" value="PyrdxlP-dep_Trfase_major"/>
</dbReference>
<dbReference type="SUPFAM" id="SSF53383">
    <property type="entry name" value="PLP-dependent transferases"/>
    <property type="match status" value="1"/>
</dbReference>
<accession>A0ABT6WU94</accession>
<dbReference type="Proteomes" id="UP001241758">
    <property type="component" value="Unassembled WGS sequence"/>
</dbReference>
<protein>
    <submittedName>
        <fullName evidence="2">DegT/DnrJ/EryC1/StrS family aminotransferase</fullName>
    </submittedName>
</protein>
<reference evidence="2 3" key="1">
    <citation type="submission" date="2023-05" db="EMBL/GenBank/DDBJ databases">
        <title>Actinoplanes sp. NEAU-A12 genome sequencing.</title>
        <authorList>
            <person name="Wang Z.-S."/>
        </authorList>
    </citation>
    <scope>NUCLEOTIDE SEQUENCE [LARGE SCALE GENOMIC DNA]</scope>
    <source>
        <strain evidence="2 3">NEAU-A12</strain>
    </source>
</reference>
<keyword evidence="1" id="KW-0663">Pyridoxal phosphate</keyword>
<dbReference type="PANTHER" id="PTHR30244:SF36">
    <property type="entry name" value="3-OXO-GLUCOSE-6-PHOSPHATE:GLUTAMATE AMINOTRANSFERASE"/>
    <property type="match status" value="1"/>
</dbReference>
<dbReference type="GO" id="GO:0008483">
    <property type="term" value="F:transaminase activity"/>
    <property type="evidence" value="ECO:0007669"/>
    <property type="project" value="UniProtKB-KW"/>
</dbReference>
<comment type="caution">
    <text evidence="2">The sequence shown here is derived from an EMBL/GenBank/DDBJ whole genome shotgun (WGS) entry which is preliminary data.</text>
</comment>
<proteinExistence type="predicted"/>
<dbReference type="InterPro" id="IPR000653">
    <property type="entry name" value="DegT/StrS_aminotransferase"/>
</dbReference>
<dbReference type="RefSeq" id="WP_282764346.1">
    <property type="nucleotide sequence ID" value="NZ_JASCTH010000025.1"/>
</dbReference>
<gene>
    <name evidence="2" type="ORF">QLQ12_32410</name>
</gene>
<name>A0ABT6WU94_9ACTN</name>
<keyword evidence="2" id="KW-0808">Transferase</keyword>
<dbReference type="EMBL" id="JASCTH010000025">
    <property type="protein sequence ID" value="MDI6103322.1"/>
    <property type="molecule type" value="Genomic_DNA"/>
</dbReference>